<dbReference type="eggNOG" id="COG0494">
    <property type="taxonomic scope" value="Bacteria"/>
</dbReference>
<dbReference type="SMART" id="SM00855">
    <property type="entry name" value="PGAM"/>
    <property type="match status" value="1"/>
</dbReference>
<dbReference type="PROSITE" id="PS51462">
    <property type="entry name" value="NUDIX"/>
    <property type="match status" value="1"/>
</dbReference>
<dbReference type="InterPro" id="IPR013078">
    <property type="entry name" value="His_Pase_superF_clade-1"/>
</dbReference>
<dbReference type="InterPro" id="IPR000086">
    <property type="entry name" value="NUDIX_hydrolase_dom"/>
</dbReference>
<protein>
    <submittedName>
        <fullName evidence="3">ADP-ribose pyrophosphatase</fullName>
    </submittedName>
</protein>
<dbReference type="Proteomes" id="UP000006666">
    <property type="component" value="Chromosome"/>
</dbReference>
<dbReference type="SUPFAM" id="SSF55811">
    <property type="entry name" value="Nudix"/>
    <property type="match status" value="1"/>
</dbReference>
<dbReference type="Pfam" id="PF00293">
    <property type="entry name" value="NUDIX"/>
    <property type="match status" value="1"/>
</dbReference>
<dbReference type="Pfam" id="PF00300">
    <property type="entry name" value="His_Phos_1"/>
    <property type="match status" value="1"/>
</dbReference>
<evidence type="ECO:0000313" key="4">
    <source>
        <dbReference type="Proteomes" id="UP000006666"/>
    </source>
</evidence>
<dbReference type="EMBL" id="CP001686">
    <property type="protein sequence ID" value="ACV05428.1"/>
    <property type="molecule type" value="Genomic_DNA"/>
</dbReference>
<keyword evidence="1" id="KW-0378">Hydrolase</keyword>
<dbReference type="InterPro" id="IPR029033">
    <property type="entry name" value="His_PPase_superfam"/>
</dbReference>
<dbReference type="CDD" id="cd03673">
    <property type="entry name" value="NUDIX_Ap6A_hydrolase"/>
    <property type="match status" value="1"/>
</dbReference>
<sequence length="308" mass="33624">MSTEHVVEAAGAVPWRRRKGRLQVALVHRAHYDDWSWPKGKVDPGELLPQTAAREVAEEASLAVRLGMPLPTSEYRMPNGNLKRVHYWAAHVVESLGALEHEVDEVAWLSPPQARKRLSYPHDREQLDRLVELDDQGMLDTRVLVVLRHALAVRREDWDGVDAERPLVPAGFDRAKALAPTLQAFGVDRIVSSPAARCSDSVAPFAAVAALKPRLKAGLSEEGHRAAPHKAAKHVAKALGTGRSTVLCSHGPVLPSMLEAVAERTLPGSRAERTVLQLAREGMTKGGFVVLHLTGQGESSKVLASETW</sequence>
<evidence type="ECO:0000256" key="1">
    <source>
        <dbReference type="ARBA" id="ARBA00022801"/>
    </source>
</evidence>
<dbReference type="RefSeq" id="WP_012801846.1">
    <property type="nucleotide sequence ID" value="NC_013169.1"/>
</dbReference>
<evidence type="ECO:0000259" key="2">
    <source>
        <dbReference type="PROSITE" id="PS51462"/>
    </source>
</evidence>
<dbReference type="InterPro" id="IPR015797">
    <property type="entry name" value="NUDIX_hydrolase-like_dom_sf"/>
</dbReference>
<dbReference type="InterPro" id="IPR051325">
    <property type="entry name" value="Nudix_hydrolase_domain"/>
</dbReference>
<dbReference type="GO" id="GO:0006167">
    <property type="term" value="P:AMP biosynthetic process"/>
    <property type="evidence" value="ECO:0007669"/>
    <property type="project" value="TreeGrafter"/>
</dbReference>
<dbReference type="GO" id="GO:0006754">
    <property type="term" value="P:ATP biosynthetic process"/>
    <property type="evidence" value="ECO:0007669"/>
    <property type="project" value="TreeGrafter"/>
</dbReference>
<dbReference type="GO" id="GO:0004081">
    <property type="term" value="F:bis(5'-nucleosyl)-tetraphosphatase (asymmetrical) activity"/>
    <property type="evidence" value="ECO:0007669"/>
    <property type="project" value="TreeGrafter"/>
</dbReference>
<reference evidence="3 4" key="1">
    <citation type="journal article" date="2009" name="Stand. Genomic Sci.">
        <title>Complete genome sequence of Kytococcus sedentarius type strain (541).</title>
        <authorList>
            <person name="Sims D."/>
            <person name="Brettin T."/>
            <person name="Detter J.C."/>
            <person name="Han C."/>
            <person name="Lapidus A."/>
            <person name="Copeland A."/>
            <person name="Glavina Del Rio T."/>
            <person name="Nolan M."/>
            <person name="Chen F."/>
            <person name="Lucas S."/>
            <person name="Tice H."/>
            <person name="Cheng J.F."/>
            <person name="Bruce D."/>
            <person name="Goodwin L."/>
            <person name="Pitluck S."/>
            <person name="Ovchinnikova G."/>
            <person name="Pati A."/>
            <person name="Ivanova N."/>
            <person name="Mavrommatis K."/>
            <person name="Chen A."/>
            <person name="Palaniappan K."/>
            <person name="D'haeseleer P."/>
            <person name="Chain P."/>
            <person name="Bristow J."/>
            <person name="Eisen J.A."/>
            <person name="Markowitz V."/>
            <person name="Hugenholtz P."/>
            <person name="Schneider S."/>
            <person name="Goker M."/>
            <person name="Pukall R."/>
            <person name="Kyrpides N.C."/>
            <person name="Klenk H.P."/>
        </authorList>
    </citation>
    <scope>NUCLEOTIDE SEQUENCE [LARGE SCALE GENOMIC DNA]</scope>
    <source>
        <strain evidence="4">ATCC 14392 / DSM 20547 / JCM 11482 / CCUG 33030 / NBRC 15357 / NCTC 11040 / CCM 314 / 541</strain>
    </source>
</reference>
<organism evidence="3 4">
    <name type="scientific">Kytococcus sedentarius (strain ATCC 14392 / DSM 20547 / JCM 11482 / CCUG 33030 / NBRC 15357 / NCTC 11040 / CCM 314 / 541)</name>
    <name type="common">Micrococcus sedentarius</name>
    <dbReference type="NCBI Taxonomy" id="478801"/>
    <lineage>
        <taxon>Bacteria</taxon>
        <taxon>Bacillati</taxon>
        <taxon>Actinomycetota</taxon>
        <taxon>Actinomycetes</taxon>
        <taxon>Micrococcales</taxon>
        <taxon>Kytococcaceae</taxon>
        <taxon>Kytococcus</taxon>
    </lineage>
</organism>
<gene>
    <name evidence="3" type="ordered locus">Ksed_03520</name>
</gene>
<dbReference type="Gene3D" id="3.90.79.10">
    <property type="entry name" value="Nucleoside Triphosphate Pyrophosphohydrolase"/>
    <property type="match status" value="1"/>
</dbReference>
<dbReference type="eggNOG" id="COG2062">
    <property type="taxonomic scope" value="Bacteria"/>
</dbReference>
<keyword evidence="4" id="KW-1185">Reference proteome</keyword>
<dbReference type="SUPFAM" id="SSF53254">
    <property type="entry name" value="Phosphoglycerate mutase-like"/>
    <property type="match status" value="1"/>
</dbReference>
<dbReference type="STRING" id="478801.Ksed_03520"/>
<dbReference type="AlphaFoldDB" id="C7NK41"/>
<dbReference type="Gene3D" id="3.40.50.1240">
    <property type="entry name" value="Phosphoglycerate mutase-like"/>
    <property type="match status" value="1"/>
</dbReference>
<proteinExistence type="predicted"/>
<dbReference type="PANTHER" id="PTHR21340:SF0">
    <property type="entry name" value="BIS(5'-NUCLEOSYL)-TETRAPHOSPHATASE [ASYMMETRICAL]"/>
    <property type="match status" value="1"/>
</dbReference>
<evidence type="ECO:0000313" key="3">
    <source>
        <dbReference type="EMBL" id="ACV05428.1"/>
    </source>
</evidence>
<dbReference type="KEGG" id="kse:Ksed_03520"/>
<accession>C7NK41</accession>
<dbReference type="HOGENOM" id="CLU_048989_1_0_11"/>
<name>C7NK41_KYTSD</name>
<dbReference type="PANTHER" id="PTHR21340">
    <property type="entry name" value="DIADENOSINE 5,5-P1,P4-TETRAPHOSPHATE PYROPHOSPHOHYDROLASE MUTT"/>
    <property type="match status" value="1"/>
</dbReference>
<feature type="domain" description="Nudix hydrolase" evidence="2">
    <location>
        <begin position="5"/>
        <end position="131"/>
    </location>
</feature>